<feature type="domain" description="Methyltransferase type 11" evidence="2">
    <location>
        <begin position="89"/>
        <end position="180"/>
    </location>
</feature>
<name>T1IX62_STRMM</name>
<feature type="transmembrane region" description="Helical" evidence="1">
    <location>
        <begin position="6"/>
        <end position="30"/>
    </location>
</feature>
<dbReference type="InterPro" id="IPR013216">
    <property type="entry name" value="Methyltransf_11"/>
</dbReference>
<evidence type="ECO:0000259" key="2">
    <source>
        <dbReference type="Pfam" id="PF08241"/>
    </source>
</evidence>
<sequence length="213" mass="24766">MTKEDTFLSDAVCSTILPSVIGLVVVIFVYRNGRRTFAPERLFAWFYSNYIVKNVVEMLAPQKQILFSKLSEQKSHSPQLRKENSIRILEIGPGPGTNFEFFPKNCKLVCYDPNSYFKTALFQRLKQFPDVHLERLVNSGAESLVDTEDESVDAVVSAFVLCSVQNLDAVFKEINRVLAPVRNNTKHEFIHYYAWFRSTWQKFRQKIFCSRKF</sequence>
<accession>T1IX62</accession>
<dbReference type="Proteomes" id="UP000014500">
    <property type="component" value="Unassembled WGS sequence"/>
</dbReference>
<dbReference type="EnsemblMetazoa" id="SMAR005793-RA">
    <property type="protein sequence ID" value="SMAR005793-PA"/>
    <property type="gene ID" value="SMAR005793"/>
</dbReference>
<keyword evidence="4" id="KW-1185">Reference proteome</keyword>
<evidence type="ECO:0000313" key="3">
    <source>
        <dbReference type="EnsemblMetazoa" id="SMAR005793-PA"/>
    </source>
</evidence>
<dbReference type="InterPro" id="IPR029063">
    <property type="entry name" value="SAM-dependent_MTases_sf"/>
</dbReference>
<evidence type="ECO:0000313" key="4">
    <source>
        <dbReference type="Proteomes" id="UP000014500"/>
    </source>
</evidence>
<dbReference type="Gene3D" id="3.40.50.150">
    <property type="entry name" value="Vaccinia Virus protein VP39"/>
    <property type="match status" value="1"/>
</dbReference>
<proteinExistence type="predicted"/>
<evidence type="ECO:0000256" key="1">
    <source>
        <dbReference type="SAM" id="Phobius"/>
    </source>
</evidence>
<dbReference type="STRING" id="126957.T1IX62"/>
<dbReference type="OMA" id="DGMSSHE"/>
<keyword evidence="1" id="KW-0812">Transmembrane</keyword>
<dbReference type="PANTHER" id="PTHR45036">
    <property type="entry name" value="METHYLTRANSFERASE LIKE 7B"/>
    <property type="match status" value="1"/>
</dbReference>
<reference evidence="3" key="2">
    <citation type="submission" date="2015-02" db="UniProtKB">
        <authorList>
            <consortium name="EnsemblMetazoa"/>
        </authorList>
    </citation>
    <scope>IDENTIFICATION</scope>
</reference>
<dbReference type="EMBL" id="JH431642">
    <property type="status" value="NOT_ANNOTATED_CDS"/>
    <property type="molecule type" value="Genomic_DNA"/>
</dbReference>
<dbReference type="HOGENOM" id="CLU_037990_7_2_1"/>
<dbReference type="PANTHER" id="PTHR45036:SF1">
    <property type="entry name" value="METHYLTRANSFERASE LIKE 7A"/>
    <property type="match status" value="1"/>
</dbReference>
<dbReference type="PhylomeDB" id="T1IX62"/>
<dbReference type="GO" id="GO:0008757">
    <property type="term" value="F:S-adenosylmethionine-dependent methyltransferase activity"/>
    <property type="evidence" value="ECO:0007669"/>
    <property type="project" value="InterPro"/>
</dbReference>
<reference evidence="4" key="1">
    <citation type="submission" date="2011-05" db="EMBL/GenBank/DDBJ databases">
        <authorList>
            <person name="Richards S.R."/>
            <person name="Qu J."/>
            <person name="Jiang H."/>
            <person name="Jhangiani S.N."/>
            <person name="Agravi P."/>
            <person name="Goodspeed R."/>
            <person name="Gross S."/>
            <person name="Mandapat C."/>
            <person name="Jackson L."/>
            <person name="Mathew T."/>
            <person name="Pu L."/>
            <person name="Thornton R."/>
            <person name="Saada N."/>
            <person name="Wilczek-Boney K.B."/>
            <person name="Lee S."/>
            <person name="Kovar C."/>
            <person name="Wu Y."/>
            <person name="Scherer S.E."/>
            <person name="Worley K.C."/>
            <person name="Muzny D.M."/>
            <person name="Gibbs R."/>
        </authorList>
    </citation>
    <scope>NUCLEOTIDE SEQUENCE</scope>
    <source>
        <strain evidence="4">Brora</strain>
    </source>
</reference>
<dbReference type="InterPro" id="IPR052356">
    <property type="entry name" value="Thiol_S-MT"/>
</dbReference>
<protein>
    <recommendedName>
        <fullName evidence="2">Methyltransferase type 11 domain-containing protein</fullName>
    </recommendedName>
</protein>
<keyword evidence="1" id="KW-1133">Transmembrane helix</keyword>
<dbReference type="CDD" id="cd02440">
    <property type="entry name" value="AdoMet_MTases"/>
    <property type="match status" value="1"/>
</dbReference>
<dbReference type="Pfam" id="PF08241">
    <property type="entry name" value="Methyltransf_11"/>
    <property type="match status" value="1"/>
</dbReference>
<dbReference type="eggNOG" id="KOG4300">
    <property type="taxonomic scope" value="Eukaryota"/>
</dbReference>
<dbReference type="AlphaFoldDB" id="T1IX62"/>
<dbReference type="SUPFAM" id="SSF53335">
    <property type="entry name" value="S-adenosyl-L-methionine-dependent methyltransferases"/>
    <property type="match status" value="1"/>
</dbReference>
<organism evidence="3 4">
    <name type="scientific">Strigamia maritima</name>
    <name type="common">European centipede</name>
    <name type="synonym">Geophilus maritimus</name>
    <dbReference type="NCBI Taxonomy" id="126957"/>
    <lineage>
        <taxon>Eukaryota</taxon>
        <taxon>Metazoa</taxon>
        <taxon>Ecdysozoa</taxon>
        <taxon>Arthropoda</taxon>
        <taxon>Myriapoda</taxon>
        <taxon>Chilopoda</taxon>
        <taxon>Pleurostigmophora</taxon>
        <taxon>Geophilomorpha</taxon>
        <taxon>Linotaeniidae</taxon>
        <taxon>Strigamia</taxon>
    </lineage>
</organism>
<keyword evidence="1" id="KW-0472">Membrane</keyword>